<organism evidence="7 8">
    <name type="scientific">Artemia franciscana</name>
    <name type="common">Brine shrimp</name>
    <name type="synonym">Artemia sanfranciscana</name>
    <dbReference type="NCBI Taxonomy" id="6661"/>
    <lineage>
        <taxon>Eukaryota</taxon>
        <taxon>Metazoa</taxon>
        <taxon>Ecdysozoa</taxon>
        <taxon>Arthropoda</taxon>
        <taxon>Crustacea</taxon>
        <taxon>Branchiopoda</taxon>
        <taxon>Anostraca</taxon>
        <taxon>Artemiidae</taxon>
        <taxon>Artemia</taxon>
    </lineage>
</organism>
<dbReference type="EC" id="2.5.1.18" evidence="1"/>
<evidence type="ECO:0000256" key="4">
    <source>
        <dbReference type="ARBA" id="ARBA00047960"/>
    </source>
</evidence>
<protein>
    <recommendedName>
        <fullName evidence="1">glutathione transferase</fullName>
        <ecNumber evidence="1">2.5.1.18</ecNumber>
    </recommendedName>
</protein>
<dbReference type="PANTHER" id="PTHR11571:SF224">
    <property type="entry name" value="HEMATOPOIETIC PROSTAGLANDIN D SYNTHASE"/>
    <property type="match status" value="1"/>
</dbReference>
<dbReference type="CDD" id="cd03192">
    <property type="entry name" value="GST_C_Sigma_like"/>
    <property type="match status" value="1"/>
</dbReference>
<gene>
    <name evidence="7" type="ORF">QYM36_010534</name>
</gene>
<dbReference type="SFLD" id="SFLDS00019">
    <property type="entry name" value="Glutathione_Transferase_(cytos"/>
    <property type="match status" value="1"/>
</dbReference>
<dbReference type="GO" id="GO:0004364">
    <property type="term" value="F:glutathione transferase activity"/>
    <property type="evidence" value="ECO:0007669"/>
    <property type="project" value="UniProtKB-EC"/>
</dbReference>
<evidence type="ECO:0000256" key="2">
    <source>
        <dbReference type="ARBA" id="ARBA00022679"/>
    </source>
</evidence>
<dbReference type="Gene3D" id="1.20.1050.10">
    <property type="match status" value="1"/>
</dbReference>
<comment type="caution">
    <text evidence="7">The sequence shown here is derived from an EMBL/GenBank/DDBJ whole genome shotgun (WGS) entry which is preliminary data.</text>
</comment>
<accession>A0AA88HUE0</accession>
<keyword evidence="2" id="KW-0808">Transferase</keyword>
<evidence type="ECO:0000256" key="1">
    <source>
        <dbReference type="ARBA" id="ARBA00012452"/>
    </source>
</evidence>
<dbReference type="PROSITE" id="PS50404">
    <property type="entry name" value="GST_NTER"/>
    <property type="match status" value="1"/>
</dbReference>
<dbReference type="Gene3D" id="3.40.30.10">
    <property type="entry name" value="Glutaredoxin"/>
    <property type="match status" value="1"/>
</dbReference>
<dbReference type="FunFam" id="1.20.1050.10:FF:000030">
    <property type="entry name" value="Glutathione S-transferase S1"/>
    <property type="match status" value="1"/>
</dbReference>
<dbReference type="InterPro" id="IPR010987">
    <property type="entry name" value="Glutathione-S-Trfase_C-like"/>
</dbReference>
<dbReference type="EMBL" id="JAVRJZ010000012">
    <property type="protein sequence ID" value="KAK2716000.1"/>
    <property type="molecule type" value="Genomic_DNA"/>
</dbReference>
<dbReference type="GO" id="GO:0004602">
    <property type="term" value="F:glutathione peroxidase activity"/>
    <property type="evidence" value="ECO:0007669"/>
    <property type="project" value="UniProtKB-ARBA"/>
</dbReference>
<keyword evidence="8" id="KW-1185">Reference proteome</keyword>
<comment type="similarity">
    <text evidence="3">Belongs to the GST superfamily. Sigma family.</text>
</comment>
<dbReference type="Pfam" id="PF02798">
    <property type="entry name" value="GST_N"/>
    <property type="match status" value="1"/>
</dbReference>
<dbReference type="SUPFAM" id="SSF47616">
    <property type="entry name" value="GST C-terminal domain-like"/>
    <property type="match status" value="1"/>
</dbReference>
<feature type="domain" description="GST C-terminal" evidence="6">
    <location>
        <begin position="81"/>
        <end position="204"/>
    </location>
</feature>
<dbReference type="GO" id="GO:0006749">
    <property type="term" value="P:glutathione metabolic process"/>
    <property type="evidence" value="ECO:0007669"/>
    <property type="project" value="TreeGrafter"/>
</dbReference>
<dbReference type="InterPro" id="IPR004046">
    <property type="entry name" value="GST_C"/>
</dbReference>
<dbReference type="AlphaFoldDB" id="A0AA88HUE0"/>
<dbReference type="InterPro" id="IPR004045">
    <property type="entry name" value="Glutathione_S-Trfase_N"/>
</dbReference>
<reference evidence="7" key="1">
    <citation type="submission" date="2023-07" db="EMBL/GenBank/DDBJ databases">
        <title>Chromosome-level genome assembly of Artemia franciscana.</title>
        <authorList>
            <person name="Jo E."/>
        </authorList>
    </citation>
    <scope>NUCLEOTIDE SEQUENCE</scope>
    <source>
        <tissue evidence="7">Whole body</tissue>
    </source>
</reference>
<dbReference type="SFLD" id="SFLDG00363">
    <property type="entry name" value="AMPS_(cytGST):_Alpha-__Mu-__Pi"/>
    <property type="match status" value="1"/>
</dbReference>
<dbReference type="PROSITE" id="PS50405">
    <property type="entry name" value="GST_CTER"/>
    <property type="match status" value="1"/>
</dbReference>
<dbReference type="SFLD" id="SFLDG01205">
    <property type="entry name" value="AMPS.1"/>
    <property type="match status" value="1"/>
</dbReference>
<feature type="domain" description="GST N-terminal" evidence="5">
    <location>
        <begin position="2"/>
        <end position="79"/>
    </location>
</feature>
<evidence type="ECO:0000256" key="3">
    <source>
        <dbReference type="ARBA" id="ARBA00038317"/>
    </source>
</evidence>
<name>A0AA88HUE0_ARTSF</name>
<dbReference type="InterPro" id="IPR050213">
    <property type="entry name" value="GST_superfamily"/>
</dbReference>
<dbReference type="CDD" id="cd03039">
    <property type="entry name" value="GST_N_Sigma_like"/>
    <property type="match status" value="1"/>
</dbReference>
<evidence type="ECO:0000313" key="7">
    <source>
        <dbReference type="EMBL" id="KAK2716000.1"/>
    </source>
</evidence>
<dbReference type="InterPro" id="IPR036249">
    <property type="entry name" value="Thioredoxin-like_sf"/>
</dbReference>
<dbReference type="Pfam" id="PF14497">
    <property type="entry name" value="GST_C_3"/>
    <property type="match status" value="1"/>
</dbReference>
<evidence type="ECO:0000313" key="8">
    <source>
        <dbReference type="Proteomes" id="UP001187531"/>
    </source>
</evidence>
<dbReference type="InterPro" id="IPR040079">
    <property type="entry name" value="Glutathione_S-Trfase"/>
</dbReference>
<evidence type="ECO:0000259" key="6">
    <source>
        <dbReference type="PROSITE" id="PS50405"/>
    </source>
</evidence>
<dbReference type="PANTHER" id="PTHR11571">
    <property type="entry name" value="GLUTATHIONE S-TRANSFERASE"/>
    <property type="match status" value="1"/>
</dbReference>
<dbReference type="FunFam" id="3.40.30.10:FF:000035">
    <property type="entry name" value="hematopoietic prostaglandin D synthase"/>
    <property type="match status" value="1"/>
</dbReference>
<proteinExistence type="inferred from homology"/>
<evidence type="ECO:0000259" key="5">
    <source>
        <dbReference type="PROSITE" id="PS50404"/>
    </source>
</evidence>
<dbReference type="InterPro" id="IPR036282">
    <property type="entry name" value="Glutathione-S-Trfase_C_sf"/>
</dbReference>
<dbReference type="Proteomes" id="UP001187531">
    <property type="component" value="Unassembled WGS sequence"/>
</dbReference>
<dbReference type="SUPFAM" id="SSF52833">
    <property type="entry name" value="Thioredoxin-like"/>
    <property type="match status" value="1"/>
</dbReference>
<sequence>MTHYKLIYFNAKGRAELIRLIFAYADVNYDDVRIPRDQWTDMKPKMPFGQLPILEIDGKQLPQTMAIARYLAREFKLAGKDELESAFADAYIDVVNDITYALVPMFREENDEKKREIGAAVFNKTIVPYLEKVEKHLKESGTGYIVGDSITWADLAYFQLLDLLWQRFGRAHLDSFPNLMKLHETVINIPNIKKWIDTRPETAV</sequence>
<comment type="catalytic activity">
    <reaction evidence="4">
        <text>RX + glutathione = an S-substituted glutathione + a halide anion + H(+)</text>
        <dbReference type="Rhea" id="RHEA:16437"/>
        <dbReference type="ChEBI" id="CHEBI:15378"/>
        <dbReference type="ChEBI" id="CHEBI:16042"/>
        <dbReference type="ChEBI" id="CHEBI:17792"/>
        <dbReference type="ChEBI" id="CHEBI:57925"/>
        <dbReference type="ChEBI" id="CHEBI:90779"/>
        <dbReference type="EC" id="2.5.1.18"/>
    </reaction>
</comment>